<evidence type="ECO:0000313" key="13">
    <source>
        <dbReference type="EMBL" id="KAK6179583.1"/>
    </source>
</evidence>
<evidence type="ECO:0000256" key="6">
    <source>
        <dbReference type="ARBA" id="ARBA00022759"/>
    </source>
</evidence>
<dbReference type="GO" id="GO:0046872">
    <property type="term" value="F:metal ion binding"/>
    <property type="evidence" value="ECO:0007669"/>
    <property type="project" value="UniProtKB-UniRule"/>
</dbReference>
<accession>A0AAN8JQ75</accession>
<dbReference type="InterPro" id="IPR018998">
    <property type="entry name" value="EndoU_C"/>
</dbReference>
<reference evidence="13 14" key="1">
    <citation type="submission" date="2024-01" db="EMBL/GenBank/DDBJ databases">
        <title>The genome of the rayed Mediterranean limpet Patella caerulea (Linnaeus, 1758).</title>
        <authorList>
            <person name="Anh-Thu Weber A."/>
            <person name="Halstead-Nussloch G."/>
        </authorList>
    </citation>
    <scope>NUCLEOTIDE SEQUENCE [LARGE SCALE GENOMIC DNA]</scope>
    <source>
        <strain evidence="13">AATW-2023a</strain>
        <tissue evidence="13">Whole specimen</tissue>
    </source>
</reference>
<dbReference type="PROSITE" id="PS51959">
    <property type="entry name" value="ENDOU"/>
    <property type="match status" value="1"/>
</dbReference>
<dbReference type="CDD" id="cd21159">
    <property type="entry name" value="XendoU"/>
    <property type="match status" value="1"/>
</dbReference>
<keyword evidence="14" id="KW-1185">Reference proteome</keyword>
<dbReference type="SUPFAM" id="SSF142877">
    <property type="entry name" value="EndoU-like"/>
    <property type="match status" value="1"/>
</dbReference>
<gene>
    <name evidence="13" type="ORF">SNE40_011907</name>
</gene>
<dbReference type="AlphaFoldDB" id="A0AAN8JQ75"/>
<organism evidence="13 14">
    <name type="scientific">Patella caerulea</name>
    <name type="common">Rayed Mediterranean limpet</name>
    <dbReference type="NCBI Taxonomy" id="87958"/>
    <lineage>
        <taxon>Eukaryota</taxon>
        <taxon>Metazoa</taxon>
        <taxon>Spiralia</taxon>
        <taxon>Lophotrochozoa</taxon>
        <taxon>Mollusca</taxon>
        <taxon>Gastropoda</taxon>
        <taxon>Patellogastropoda</taxon>
        <taxon>Patelloidea</taxon>
        <taxon>Patellidae</taxon>
        <taxon>Patella</taxon>
    </lineage>
</organism>
<comment type="caution">
    <text evidence="13">The sequence shown here is derived from an EMBL/GenBank/DDBJ whole genome shotgun (WGS) entry which is preliminary data.</text>
</comment>
<evidence type="ECO:0000256" key="8">
    <source>
        <dbReference type="ARBA" id="ARBA00022884"/>
    </source>
</evidence>
<dbReference type="GO" id="GO:0004521">
    <property type="term" value="F:RNA endonuclease activity"/>
    <property type="evidence" value="ECO:0007669"/>
    <property type="project" value="UniProtKB-UniRule"/>
</dbReference>
<dbReference type="GO" id="GO:0003723">
    <property type="term" value="F:RNA binding"/>
    <property type="evidence" value="ECO:0007669"/>
    <property type="project" value="UniProtKB-UniRule"/>
</dbReference>
<keyword evidence="7 11" id="KW-0378">Hydrolase</keyword>
<dbReference type="Proteomes" id="UP001347796">
    <property type="component" value="Unassembled WGS sequence"/>
</dbReference>
<evidence type="ECO:0000256" key="3">
    <source>
        <dbReference type="ARBA" id="ARBA00011245"/>
    </source>
</evidence>
<dbReference type="InterPro" id="IPR039787">
    <property type="entry name" value="ENDOU"/>
</dbReference>
<evidence type="ECO:0000313" key="14">
    <source>
        <dbReference type="Proteomes" id="UP001347796"/>
    </source>
</evidence>
<keyword evidence="5 11" id="KW-0479">Metal-binding</keyword>
<keyword evidence="8 11" id="KW-0694">RNA-binding</keyword>
<comment type="subunit">
    <text evidence="3 11">Monomer.</text>
</comment>
<keyword evidence="6 11" id="KW-0255">Endonuclease</keyword>
<evidence type="ECO:0000256" key="9">
    <source>
        <dbReference type="ARBA" id="ARBA00023211"/>
    </source>
</evidence>
<comment type="catalytic activity">
    <reaction evidence="11">
        <text>ribonucleotidyl-uridine-RNA = a 5'-end dephospho-uridine-RNA + a 3'-end 2',3'-cyclophospho-ribonucleotide-RNA</text>
        <dbReference type="Rhea" id="RHEA:67792"/>
        <dbReference type="Rhea" id="RHEA-COMP:10464"/>
        <dbReference type="Rhea" id="RHEA-COMP:17354"/>
        <dbReference type="Rhea" id="RHEA-COMP:17356"/>
        <dbReference type="ChEBI" id="CHEBI:83064"/>
        <dbReference type="ChEBI" id="CHEBI:173117"/>
        <dbReference type="ChEBI" id="CHEBI:173224"/>
    </reaction>
</comment>
<evidence type="ECO:0000256" key="5">
    <source>
        <dbReference type="ARBA" id="ARBA00022723"/>
    </source>
</evidence>
<comment type="cofactor">
    <cofactor evidence="1 11">
        <name>Mn(2+)</name>
        <dbReference type="ChEBI" id="CHEBI:29035"/>
    </cofactor>
</comment>
<dbReference type="GO" id="GO:0016829">
    <property type="term" value="F:lyase activity"/>
    <property type="evidence" value="ECO:0007669"/>
    <property type="project" value="UniProtKB-KW"/>
</dbReference>
<feature type="domain" description="EndoU" evidence="12">
    <location>
        <begin position="6"/>
        <end position="280"/>
    </location>
</feature>
<sequence length="282" mass="33061">MAAYTPDPELSKILTKLWEMDDNKCYPGEDYEIELQGFVKSTRDVSRDFARQHLIQDLDEDKIFGRKTYGAFRKLLDNYEMECDQQENITWEEKQENYDFLDAIMETDVMKEAHQYLVSEGKASSDEDDFKKQLHDIWFRMYRRKGCRGNDSSSFEHVFVGEGRGDDMIGLHNWLQFYLQEKAGYINYNGYFRRETVKNDEYPRLIALQFTWRGEKAKPMCSCFLGTSPEFEIAAYTVALLMGYDGTTDCQIGEYETEVTVHSFGGYHKKLSTAYISAARMY</sequence>
<keyword evidence="10" id="KW-0456">Lyase</keyword>
<evidence type="ECO:0000256" key="10">
    <source>
        <dbReference type="ARBA" id="ARBA00023239"/>
    </source>
</evidence>
<evidence type="ECO:0000256" key="11">
    <source>
        <dbReference type="RuleBase" id="RU367085"/>
    </source>
</evidence>
<name>A0AAN8JQ75_PATCE</name>
<keyword evidence="4 11" id="KW-0540">Nuclease</keyword>
<dbReference type="InterPro" id="IPR037227">
    <property type="entry name" value="EndoU-like"/>
</dbReference>
<dbReference type="PANTHER" id="PTHR12439:SF11">
    <property type="entry name" value="URIDYLATE-SPECIFIC ENDORIBONUCLEASE"/>
    <property type="match status" value="1"/>
</dbReference>
<evidence type="ECO:0000256" key="7">
    <source>
        <dbReference type="ARBA" id="ARBA00022801"/>
    </source>
</evidence>
<evidence type="ECO:0000256" key="4">
    <source>
        <dbReference type="ARBA" id="ARBA00022722"/>
    </source>
</evidence>
<dbReference type="EC" id="4.6.1.-" evidence="11"/>
<keyword evidence="9 11" id="KW-0464">Manganese</keyword>
<dbReference type="PANTHER" id="PTHR12439">
    <property type="entry name" value="PLACENTAL PROTEIN 11-RELATED"/>
    <property type="match status" value="1"/>
</dbReference>
<evidence type="ECO:0000256" key="1">
    <source>
        <dbReference type="ARBA" id="ARBA00001936"/>
    </source>
</evidence>
<dbReference type="EMBL" id="JAZGQO010000008">
    <property type="protein sequence ID" value="KAK6179583.1"/>
    <property type="molecule type" value="Genomic_DNA"/>
</dbReference>
<comment type="similarity">
    <text evidence="2 11">Belongs to the ENDOU family.</text>
</comment>
<protein>
    <recommendedName>
        <fullName evidence="11">Uridylate-specific endoribonuclease</fullName>
        <ecNumber evidence="11">4.6.1.-</ecNumber>
    </recommendedName>
</protein>
<evidence type="ECO:0000259" key="12">
    <source>
        <dbReference type="PROSITE" id="PS51959"/>
    </source>
</evidence>
<proteinExistence type="inferred from homology"/>
<evidence type="ECO:0000256" key="2">
    <source>
        <dbReference type="ARBA" id="ARBA00010168"/>
    </source>
</evidence>
<dbReference type="Pfam" id="PF09412">
    <property type="entry name" value="XendoU"/>
    <property type="match status" value="1"/>
</dbReference>
<dbReference type="GO" id="GO:0016787">
    <property type="term" value="F:hydrolase activity"/>
    <property type="evidence" value="ECO:0007669"/>
    <property type="project" value="UniProtKB-KW"/>
</dbReference>